<organism evidence="1">
    <name type="scientific">marine metagenome</name>
    <dbReference type="NCBI Taxonomy" id="408172"/>
    <lineage>
        <taxon>unclassified sequences</taxon>
        <taxon>metagenomes</taxon>
        <taxon>ecological metagenomes</taxon>
    </lineage>
</organism>
<name>A0A382USV3_9ZZZZ</name>
<protein>
    <submittedName>
        <fullName evidence="1">Uncharacterized protein</fullName>
    </submittedName>
</protein>
<dbReference type="AlphaFoldDB" id="A0A382USV3"/>
<reference evidence="1" key="1">
    <citation type="submission" date="2018-05" db="EMBL/GenBank/DDBJ databases">
        <authorList>
            <person name="Lanie J.A."/>
            <person name="Ng W.-L."/>
            <person name="Kazmierczak K.M."/>
            <person name="Andrzejewski T.M."/>
            <person name="Davidsen T.M."/>
            <person name="Wayne K.J."/>
            <person name="Tettelin H."/>
            <person name="Glass J.I."/>
            <person name="Rusch D."/>
            <person name="Podicherti R."/>
            <person name="Tsui H.-C.T."/>
            <person name="Winkler M.E."/>
        </authorList>
    </citation>
    <scope>NUCLEOTIDE SEQUENCE</scope>
</reference>
<proteinExistence type="predicted"/>
<evidence type="ECO:0000313" key="1">
    <source>
        <dbReference type="EMBL" id="SVD37292.1"/>
    </source>
</evidence>
<gene>
    <name evidence="1" type="ORF">METZ01_LOCUS390146</name>
</gene>
<dbReference type="EMBL" id="UINC01146518">
    <property type="protein sequence ID" value="SVD37292.1"/>
    <property type="molecule type" value="Genomic_DNA"/>
</dbReference>
<sequence>MEIWANSKTNAIFIGECYHAKERKRTHYLAAIIVDALNENDEAD</sequence>
<accession>A0A382USV3</accession>